<comment type="function">
    <text evidence="9">Expression of the protease correlates with blood-feeding and suggests a role for the protease in blood digestion.</text>
</comment>
<evidence type="ECO:0000313" key="13">
    <source>
        <dbReference type="Proteomes" id="UP001176961"/>
    </source>
</evidence>
<keyword evidence="8" id="KW-0325">Glycoprotein</keyword>
<evidence type="ECO:0000256" key="4">
    <source>
        <dbReference type="ARBA" id="ARBA00022801"/>
    </source>
</evidence>
<evidence type="ECO:0000259" key="11">
    <source>
        <dbReference type="SMART" id="SM00645"/>
    </source>
</evidence>
<evidence type="ECO:0000256" key="5">
    <source>
        <dbReference type="ARBA" id="ARBA00022807"/>
    </source>
</evidence>
<keyword evidence="13" id="KW-1185">Reference proteome</keyword>
<feature type="domain" description="Peptidase C1A papain C-terminal" evidence="11">
    <location>
        <begin position="90"/>
        <end position="340"/>
    </location>
</feature>
<evidence type="ECO:0000256" key="2">
    <source>
        <dbReference type="ARBA" id="ARBA00022670"/>
    </source>
</evidence>
<sequence>MRIILTLLASSYVTASHISAEKFSLRVPDHVKQLNGQAPADYINNNHPFHKANPPRMTYEEFTSRLMNVKYLTIPKKSERAEELEVAEEIPESFDAREKWPHCDSIGLIRDQANCGSCWAVSAASAMSDRLCIQSNGRNKTILSDADLLACCGESCGYGCGGGYLLPAWKYAVNKGVCSGGLYKAKGCCKPYTFHPCGQHKDQPYYGECEESGKIITCRALCQFRYNKSYEEDKIYVSDAYWVADNEEAIQKEIMVRGPAQAAYVVYIDFLYYNGGVYVHKWGEQAGVHAVKIIGWGVDNGTKYWLVSNSWNSDWADEGYFKILRGENECGIEEMVAAGIMKL</sequence>
<feature type="signal peptide" evidence="10">
    <location>
        <begin position="1"/>
        <end position="15"/>
    </location>
</feature>
<organism evidence="12 13">
    <name type="scientific">Cylicocyclus nassatus</name>
    <name type="common">Nematode worm</name>
    <dbReference type="NCBI Taxonomy" id="53992"/>
    <lineage>
        <taxon>Eukaryota</taxon>
        <taxon>Metazoa</taxon>
        <taxon>Ecdysozoa</taxon>
        <taxon>Nematoda</taxon>
        <taxon>Chromadorea</taxon>
        <taxon>Rhabditida</taxon>
        <taxon>Rhabditina</taxon>
        <taxon>Rhabditomorpha</taxon>
        <taxon>Strongyloidea</taxon>
        <taxon>Strongylidae</taxon>
        <taxon>Cylicocyclus</taxon>
    </lineage>
</organism>
<dbReference type="GO" id="GO:0006508">
    <property type="term" value="P:proteolysis"/>
    <property type="evidence" value="ECO:0007669"/>
    <property type="project" value="UniProtKB-KW"/>
</dbReference>
<dbReference type="InterPro" id="IPR013128">
    <property type="entry name" value="Peptidase_C1A"/>
</dbReference>
<proteinExistence type="inferred from homology"/>
<dbReference type="Proteomes" id="UP001176961">
    <property type="component" value="Unassembled WGS sequence"/>
</dbReference>
<evidence type="ECO:0000256" key="10">
    <source>
        <dbReference type="SAM" id="SignalP"/>
    </source>
</evidence>
<dbReference type="GO" id="GO:0008234">
    <property type="term" value="F:cysteine-type peptidase activity"/>
    <property type="evidence" value="ECO:0007669"/>
    <property type="project" value="UniProtKB-KW"/>
</dbReference>
<comment type="similarity">
    <text evidence="1">Belongs to the peptidase C1 family.</text>
</comment>
<keyword evidence="2" id="KW-0645">Protease</keyword>
<keyword evidence="4" id="KW-0378">Hydrolase</keyword>
<dbReference type="PANTHER" id="PTHR12411">
    <property type="entry name" value="CYSTEINE PROTEASE FAMILY C1-RELATED"/>
    <property type="match status" value="1"/>
</dbReference>
<feature type="chain" id="PRO_5041416016" description="Peptidase C1A papain C-terminal domain-containing protein" evidence="10">
    <location>
        <begin position="16"/>
        <end position="343"/>
    </location>
</feature>
<dbReference type="FunFam" id="3.90.70.10:FF:000031">
    <property type="entry name" value="Cathepsin B"/>
    <property type="match status" value="1"/>
</dbReference>
<evidence type="ECO:0000256" key="3">
    <source>
        <dbReference type="ARBA" id="ARBA00022729"/>
    </source>
</evidence>
<dbReference type="PROSITE" id="PS00139">
    <property type="entry name" value="THIOL_PROTEASE_CYS"/>
    <property type="match status" value="1"/>
</dbReference>
<name>A0AA36GMK0_CYLNA</name>
<evidence type="ECO:0000256" key="8">
    <source>
        <dbReference type="ARBA" id="ARBA00023180"/>
    </source>
</evidence>
<evidence type="ECO:0000256" key="1">
    <source>
        <dbReference type="ARBA" id="ARBA00008455"/>
    </source>
</evidence>
<dbReference type="PRINTS" id="PR00705">
    <property type="entry name" value="PAPAIN"/>
</dbReference>
<dbReference type="InterPro" id="IPR000169">
    <property type="entry name" value="Pept_cys_AS"/>
</dbReference>
<dbReference type="Pfam" id="PF00112">
    <property type="entry name" value="Peptidase_C1"/>
    <property type="match status" value="1"/>
</dbReference>
<protein>
    <recommendedName>
        <fullName evidence="11">Peptidase C1A papain C-terminal domain-containing protein</fullName>
    </recommendedName>
</protein>
<dbReference type="Gene3D" id="3.90.70.10">
    <property type="entry name" value="Cysteine proteinases"/>
    <property type="match status" value="1"/>
</dbReference>
<dbReference type="SMART" id="SM00645">
    <property type="entry name" value="Pept_C1"/>
    <property type="match status" value="1"/>
</dbReference>
<evidence type="ECO:0000313" key="12">
    <source>
        <dbReference type="EMBL" id="CAJ0594795.1"/>
    </source>
</evidence>
<dbReference type="EMBL" id="CATQJL010000112">
    <property type="protein sequence ID" value="CAJ0594795.1"/>
    <property type="molecule type" value="Genomic_DNA"/>
</dbReference>
<dbReference type="SUPFAM" id="SSF54001">
    <property type="entry name" value="Cysteine proteinases"/>
    <property type="match status" value="1"/>
</dbReference>
<evidence type="ECO:0000256" key="6">
    <source>
        <dbReference type="ARBA" id="ARBA00023145"/>
    </source>
</evidence>
<dbReference type="InterPro" id="IPR038765">
    <property type="entry name" value="Papain-like_cys_pep_sf"/>
</dbReference>
<keyword evidence="6" id="KW-0865">Zymogen</keyword>
<comment type="caution">
    <text evidence="12">The sequence shown here is derived from an EMBL/GenBank/DDBJ whole genome shotgun (WGS) entry which is preliminary data.</text>
</comment>
<reference evidence="12" key="1">
    <citation type="submission" date="2023-07" db="EMBL/GenBank/DDBJ databases">
        <authorList>
            <consortium name="CYATHOMIX"/>
        </authorList>
    </citation>
    <scope>NUCLEOTIDE SEQUENCE</scope>
    <source>
        <strain evidence="12">N/A</strain>
    </source>
</reference>
<keyword evidence="5" id="KW-0788">Thiol protease</keyword>
<dbReference type="AlphaFoldDB" id="A0AA36GMK0"/>
<dbReference type="InterPro" id="IPR000668">
    <property type="entry name" value="Peptidase_C1A_C"/>
</dbReference>
<gene>
    <name evidence="12" type="ORF">CYNAS_LOCUS6778</name>
</gene>
<evidence type="ECO:0000256" key="7">
    <source>
        <dbReference type="ARBA" id="ARBA00023157"/>
    </source>
</evidence>
<evidence type="ECO:0000256" key="9">
    <source>
        <dbReference type="ARBA" id="ARBA00057399"/>
    </source>
</evidence>
<dbReference type="CDD" id="cd02620">
    <property type="entry name" value="Peptidase_C1A_CathepsinB"/>
    <property type="match status" value="1"/>
</dbReference>
<accession>A0AA36GMK0</accession>
<keyword evidence="7" id="KW-1015">Disulfide bond</keyword>
<keyword evidence="3 10" id="KW-0732">Signal</keyword>